<organism evidence="3 4">
    <name type="scientific">Campylobacter hyointestinalis subsp. hyointestinalis</name>
    <dbReference type="NCBI Taxonomy" id="91352"/>
    <lineage>
        <taxon>Bacteria</taxon>
        <taxon>Pseudomonadati</taxon>
        <taxon>Campylobacterota</taxon>
        <taxon>Epsilonproteobacteria</taxon>
        <taxon>Campylobacterales</taxon>
        <taxon>Campylobacteraceae</taxon>
        <taxon>Campylobacter</taxon>
    </lineage>
</organism>
<gene>
    <name evidence="3" type="ORF">ERS686654_02110</name>
</gene>
<sequence length="197" mass="21026">MKKIFLILALFCSFVFCDDELLLDSANAYKVVLKANSGIPASSLVEKSSAVVILPKFVKAGFIIGGSIGKGVMMVKNADSWMPIGVKMGGGSLGFQIGYEDSYLVIFVLKNSIVQDIKDAKFTISADASASFNNVGANAGKLSDFTFSDDIYAYSNNSGYFAGAKLGGYAISVDKKMKFDTNSYGFNALIEALNVSF</sequence>
<keyword evidence="4" id="KW-1185">Reference proteome</keyword>
<dbReference type="Pfam" id="PF04366">
    <property type="entry name" value="Ysc84"/>
    <property type="match status" value="1"/>
</dbReference>
<dbReference type="InterPro" id="IPR007461">
    <property type="entry name" value="Ysc84_actin-binding"/>
</dbReference>
<dbReference type="PANTHER" id="PTHR15629">
    <property type="entry name" value="SH3YL1 PROTEIN"/>
    <property type="match status" value="1"/>
</dbReference>
<name>A0A0S4SVA5_CAMHY</name>
<protein>
    <submittedName>
        <fullName evidence="3">Uncharacterized conserved protein</fullName>
    </submittedName>
</protein>
<dbReference type="EMBL" id="FAVB01000009">
    <property type="protein sequence ID" value="CUU90418.1"/>
    <property type="molecule type" value="Genomic_DNA"/>
</dbReference>
<feature type="domain" description="Ysc84 actin-binding" evidence="2">
    <location>
        <begin position="90"/>
        <end position="177"/>
    </location>
</feature>
<reference evidence="3 4" key="1">
    <citation type="submission" date="2015-11" db="EMBL/GenBank/DDBJ databases">
        <authorList>
            <consortium name="Pathogen Informatics"/>
        </authorList>
    </citation>
    <scope>NUCLEOTIDE SEQUENCE [LARGE SCALE GENOMIC DNA]</scope>
    <source>
        <strain evidence="3 4">006A-0059</strain>
    </source>
</reference>
<proteinExistence type="predicted"/>
<feature type="signal peptide" evidence="1">
    <location>
        <begin position="1"/>
        <end position="17"/>
    </location>
</feature>
<keyword evidence="1" id="KW-0732">Signal</keyword>
<dbReference type="GO" id="GO:0035091">
    <property type="term" value="F:phosphatidylinositol binding"/>
    <property type="evidence" value="ECO:0007669"/>
    <property type="project" value="TreeGrafter"/>
</dbReference>
<evidence type="ECO:0000256" key="1">
    <source>
        <dbReference type="SAM" id="SignalP"/>
    </source>
</evidence>
<accession>A0A0S4SVA5</accession>
<evidence type="ECO:0000313" key="3">
    <source>
        <dbReference type="EMBL" id="CUU90418.1"/>
    </source>
</evidence>
<feature type="chain" id="PRO_5006627296" evidence="1">
    <location>
        <begin position="18"/>
        <end position="197"/>
    </location>
</feature>
<comment type="caution">
    <text evidence="3">The sequence shown here is derived from an EMBL/GenBank/DDBJ whole genome shotgun (WGS) entry which is preliminary data.</text>
</comment>
<dbReference type="AlphaFoldDB" id="A0A0S4SVA5"/>
<dbReference type="CDD" id="cd11524">
    <property type="entry name" value="SYLF"/>
    <property type="match status" value="1"/>
</dbReference>
<dbReference type="InterPro" id="IPR051702">
    <property type="entry name" value="SH3_domain_YSC84-like"/>
</dbReference>
<dbReference type="Proteomes" id="UP000052237">
    <property type="component" value="Unassembled WGS sequence"/>
</dbReference>
<dbReference type="PANTHER" id="PTHR15629:SF2">
    <property type="entry name" value="SH3 DOMAIN-CONTAINING YSC84-LIKE PROTEIN 1"/>
    <property type="match status" value="1"/>
</dbReference>
<evidence type="ECO:0000313" key="4">
    <source>
        <dbReference type="Proteomes" id="UP000052237"/>
    </source>
</evidence>
<evidence type="ECO:0000259" key="2">
    <source>
        <dbReference type="Pfam" id="PF04366"/>
    </source>
</evidence>
<dbReference type="RefSeq" id="WP_059435543.1">
    <property type="nucleotide sequence ID" value="NZ_FAVB01000009.1"/>
</dbReference>